<dbReference type="InterPro" id="IPR051126">
    <property type="entry name" value="Thiosulfate_sulfurtransferase"/>
</dbReference>
<evidence type="ECO:0000259" key="4">
    <source>
        <dbReference type="PROSITE" id="PS50990"/>
    </source>
</evidence>
<keyword evidence="1" id="KW-0677">Repeat</keyword>
<sequence length="390" mass="42596">MSHARMVSSSRRRVSLSLSALCYILMLPAVAWSQDHYCGVYSAYTVLDHFSQRVPFESLLEPEYVSSYRGSTADEIVRALEDHGVAAKSFNGLSVFDLKTASAPVILHVRGSQGRREYEHWVVYLGERDGEAVVLDPSRGRTSMSFARLLALWDSVGIATSDSSLELGLWETVGTGKRWGMLLLVGCLCFPIVRMLDRWTPRAAVGGLQSTFRAGGLLMALSATAVGMDLLDPVGLLRSSEARGSIASVRAPGELPVISVEEAIELHGAFRETSNLVWIDARFARDYGYGHIPGAYSLPIDATFAEEDELVQRLPRHAKLIVYCQSEGCAFAHAVAERLRGHGFDDIRLFAGGYYEWQKAGAPVEPPRAKKGSEDAANSLASIPLEEEAG</sequence>
<dbReference type="Pfam" id="PF03412">
    <property type="entry name" value="Peptidase_C39"/>
    <property type="match status" value="1"/>
</dbReference>
<dbReference type="CDD" id="cd00158">
    <property type="entry name" value="RHOD"/>
    <property type="match status" value="1"/>
</dbReference>
<evidence type="ECO:0000313" key="5">
    <source>
        <dbReference type="EMBL" id="QDU38343.1"/>
    </source>
</evidence>
<dbReference type="SUPFAM" id="SSF52821">
    <property type="entry name" value="Rhodanese/Cell cycle control phosphatase"/>
    <property type="match status" value="1"/>
</dbReference>
<dbReference type="Pfam" id="PF00581">
    <property type="entry name" value="Rhodanese"/>
    <property type="match status" value="1"/>
</dbReference>
<dbReference type="EMBL" id="CP036275">
    <property type="protein sequence ID" value="QDU38343.1"/>
    <property type="molecule type" value="Genomic_DNA"/>
</dbReference>
<evidence type="ECO:0000259" key="3">
    <source>
        <dbReference type="PROSITE" id="PS50206"/>
    </source>
</evidence>
<dbReference type="SMART" id="SM00450">
    <property type="entry name" value="RHOD"/>
    <property type="match status" value="1"/>
</dbReference>
<dbReference type="GO" id="GO:0008233">
    <property type="term" value="F:peptidase activity"/>
    <property type="evidence" value="ECO:0007669"/>
    <property type="project" value="InterPro"/>
</dbReference>
<dbReference type="PANTHER" id="PTHR43855:SF1">
    <property type="entry name" value="THIOSULFATE SULFURTRANSFERASE"/>
    <property type="match status" value="1"/>
</dbReference>
<feature type="domain" description="Peptidase C39" evidence="4">
    <location>
        <begin position="34"/>
        <end position="160"/>
    </location>
</feature>
<dbReference type="Proteomes" id="UP000320496">
    <property type="component" value="Chromosome"/>
</dbReference>
<dbReference type="Gene3D" id="3.90.70.10">
    <property type="entry name" value="Cysteine proteinases"/>
    <property type="match status" value="1"/>
</dbReference>
<dbReference type="Gene3D" id="3.40.250.10">
    <property type="entry name" value="Rhodanese-like domain"/>
    <property type="match status" value="1"/>
</dbReference>
<feature type="domain" description="Rhodanese" evidence="3">
    <location>
        <begin position="272"/>
        <end position="366"/>
    </location>
</feature>
<dbReference type="InterPro" id="IPR001763">
    <property type="entry name" value="Rhodanese-like_dom"/>
</dbReference>
<dbReference type="InterPro" id="IPR036873">
    <property type="entry name" value="Rhodanese-like_dom_sf"/>
</dbReference>
<proteinExistence type="predicted"/>
<dbReference type="KEGG" id="mri:Mal4_26700"/>
<dbReference type="PROSITE" id="PS50990">
    <property type="entry name" value="PEPTIDASE_C39"/>
    <property type="match status" value="1"/>
</dbReference>
<dbReference type="InterPro" id="IPR005074">
    <property type="entry name" value="Peptidase_C39"/>
</dbReference>
<evidence type="ECO:0000256" key="1">
    <source>
        <dbReference type="ARBA" id="ARBA00022737"/>
    </source>
</evidence>
<evidence type="ECO:0000256" key="2">
    <source>
        <dbReference type="SAM" id="MobiDB-lite"/>
    </source>
</evidence>
<feature type="region of interest" description="Disordered" evidence="2">
    <location>
        <begin position="363"/>
        <end position="390"/>
    </location>
</feature>
<protein>
    <submittedName>
        <fullName evidence="5">Molybdopterin biosynthesis protein MoeB</fullName>
    </submittedName>
</protein>
<dbReference type="AlphaFoldDB" id="A0A517Z790"/>
<dbReference type="GO" id="GO:0005524">
    <property type="term" value="F:ATP binding"/>
    <property type="evidence" value="ECO:0007669"/>
    <property type="project" value="InterPro"/>
</dbReference>
<evidence type="ECO:0000313" key="6">
    <source>
        <dbReference type="Proteomes" id="UP000320496"/>
    </source>
</evidence>
<dbReference type="OrthoDB" id="232643at2"/>
<dbReference type="PROSITE" id="PS50206">
    <property type="entry name" value="RHODANESE_3"/>
    <property type="match status" value="1"/>
</dbReference>
<name>A0A517Z790_9PLAN</name>
<dbReference type="PANTHER" id="PTHR43855">
    <property type="entry name" value="THIOSULFATE SULFURTRANSFERASE"/>
    <property type="match status" value="1"/>
</dbReference>
<dbReference type="GO" id="GO:0016020">
    <property type="term" value="C:membrane"/>
    <property type="evidence" value="ECO:0007669"/>
    <property type="project" value="InterPro"/>
</dbReference>
<dbReference type="GO" id="GO:0006508">
    <property type="term" value="P:proteolysis"/>
    <property type="evidence" value="ECO:0007669"/>
    <property type="project" value="InterPro"/>
</dbReference>
<reference evidence="5 6" key="1">
    <citation type="submission" date="2019-02" db="EMBL/GenBank/DDBJ databases">
        <title>Deep-cultivation of Planctomycetes and their phenomic and genomic characterization uncovers novel biology.</title>
        <authorList>
            <person name="Wiegand S."/>
            <person name="Jogler M."/>
            <person name="Boedeker C."/>
            <person name="Pinto D."/>
            <person name="Vollmers J."/>
            <person name="Rivas-Marin E."/>
            <person name="Kohn T."/>
            <person name="Peeters S.H."/>
            <person name="Heuer A."/>
            <person name="Rast P."/>
            <person name="Oberbeckmann S."/>
            <person name="Bunk B."/>
            <person name="Jeske O."/>
            <person name="Meyerdierks A."/>
            <person name="Storesund J.E."/>
            <person name="Kallscheuer N."/>
            <person name="Luecker S."/>
            <person name="Lage O.M."/>
            <person name="Pohl T."/>
            <person name="Merkel B.J."/>
            <person name="Hornburger P."/>
            <person name="Mueller R.-W."/>
            <person name="Bruemmer F."/>
            <person name="Labrenz M."/>
            <person name="Spormann A.M."/>
            <person name="Op den Camp H."/>
            <person name="Overmann J."/>
            <person name="Amann R."/>
            <person name="Jetten M.S.M."/>
            <person name="Mascher T."/>
            <person name="Medema M.H."/>
            <person name="Devos D.P."/>
            <person name="Kaster A.-K."/>
            <person name="Ovreas L."/>
            <person name="Rohde M."/>
            <person name="Galperin M.Y."/>
            <person name="Jogler C."/>
        </authorList>
    </citation>
    <scope>NUCLEOTIDE SEQUENCE [LARGE SCALE GENOMIC DNA]</scope>
    <source>
        <strain evidence="5 6">Mal4</strain>
    </source>
</reference>
<accession>A0A517Z790</accession>
<organism evidence="5 6">
    <name type="scientific">Maioricimonas rarisocia</name>
    <dbReference type="NCBI Taxonomy" id="2528026"/>
    <lineage>
        <taxon>Bacteria</taxon>
        <taxon>Pseudomonadati</taxon>
        <taxon>Planctomycetota</taxon>
        <taxon>Planctomycetia</taxon>
        <taxon>Planctomycetales</taxon>
        <taxon>Planctomycetaceae</taxon>
        <taxon>Maioricimonas</taxon>
    </lineage>
</organism>
<keyword evidence="6" id="KW-1185">Reference proteome</keyword>
<gene>
    <name evidence="5" type="ORF">Mal4_26700</name>
</gene>